<feature type="compositionally biased region" description="Polar residues" evidence="3">
    <location>
        <begin position="1522"/>
        <end position="1532"/>
    </location>
</feature>
<keyword evidence="7" id="KW-1185">Reference proteome</keyword>
<dbReference type="PANTHER" id="PTHR23113:SF99">
    <property type="entry name" value="RASGEF DOMAIN-CONTAINING PROTEIN"/>
    <property type="match status" value="1"/>
</dbReference>
<feature type="compositionally biased region" description="Low complexity" evidence="3">
    <location>
        <begin position="16"/>
        <end position="28"/>
    </location>
</feature>
<feature type="region of interest" description="Disordered" evidence="3">
    <location>
        <begin position="1"/>
        <end position="97"/>
    </location>
</feature>
<evidence type="ECO:0000256" key="1">
    <source>
        <dbReference type="ARBA" id="ARBA00022658"/>
    </source>
</evidence>
<feature type="region of interest" description="Disordered" evidence="3">
    <location>
        <begin position="894"/>
        <end position="929"/>
    </location>
</feature>
<feature type="region of interest" description="Disordered" evidence="3">
    <location>
        <begin position="347"/>
        <end position="398"/>
    </location>
</feature>
<feature type="region of interest" description="Disordered" evidence="3">
    <location>
        <begin position="1204"/>
        <end position="1285"/>
    </location>
</feature>
<comment type="caution">
    <text evidence="6">The sequence shown here is derived from an EMBL/GenBank/DDBJ whole genome shotgun (WGS) entry which is preliminary data.</text>
</comment>
<evidence type="ECO:0000259" key="4">
    <source>
        <dbReference type="PROSITE" id="PS50009"/>
    </source>
</evidence>
<proteinExistence type="predicted"/>
<feature type="compositionally biased region" description="Polar residues" evidence="3">
    <location>
        <begin position="347"/>
        <end position="370"/>
    </location>
</feature>
<feature type="compositionally biased region" description="Polar residues" evidence="3">
    <location>
        <begin position="1445"/>
        <end position="1456"/>
    </location>
</feature>
<dbReference type="InterPro" id="IPR023578">
    <property type="entry name" value="Ras_GEF_dom_sf"/>
</dbReference>
<feature type="region of interest" description="Disordered" evidence="3">
    <location>
        <begin position="234"/>
        <end position="335"/>
    </location>
</feature>
<dbReference type="PANTHER" id="PTHR23113">
    <property type="entry name" value="GUANINE NUCLEOTIDE EXCHANGE FACTOR"/>
    <property type="match status" value="1"/>
</dbReference>
<feature type="domain" description="Ras-GEF" evidence="4">
    <location>
        <begin position="934"/>
        <end position="1219"/>
    </location>
</feature>
<dbReference type="Gene3D" id="1.10.840.10">
    <property type="entry name" value="Ras guanine-nucleotide exchange factors catalytic domain"/>
    <property type="match status" value="1"/>
</dbReference>
<gene>
    <name evidence="6" type="ORF">IWQ62_002269</name>
</gene>
<dbReference type="PROSITE" id="PS50212">
    <property type="entry name" value="RASGEF_NTER"/>
    <property type="match status" value="1"/>
</dbReference>
<feature type="region of interest" description="Disordered" evidence="3">
    <location>
        <begin position="137"/>
        <end position="156"/>
    </location>
</feature>
<dbReference type="InterPro" id="IPR036964">
    <property type="entry name" value="RASGEF_cat_dom_sf"/>
</dbReference>
<dbReference type="GO" id="GO:0005085">
    <property type="term" value="F:guanyl-nucleotide exchange factor activity"/>
    <property type="evidence" value="ECO:0007669"/>
    <property type="project" value="UniProtKB-KW"/>
</dbReference>
<feature type="compositionally biased region" description="Polar residues" evidence="3">
    <location>
        <begin position="298"/>
        <end position="312"/>
    </location>
</feature>
<evidence type="ECO:0000259" key="5">
    <source>
        <dbReference type="PROSITE" id="PS50212"/>
    </source>
</evidence>
<keyword evidence="1 2" id="KW-0344">Guanine-nucleotide releasing factor</keyword>
<feature type="region of interest" description="Disordered" evidence="3">
    <location>
        <begin position="699"/>
        <end position="725"/>
    </location>
</feature>
<feature type="compositionally biased region" description="Low complexity" evidence="3">
    <location>
        <begin position="1507"/>
        <end position="1518"/>
    </location>
</feature>
<accession>A0A9W8AQC6</accession>
<feature type="region of interest" description="Disordered" evidence="3">
    <location>
        <begin position="1470"/>
        <end position="1542"/>
    </location>
</feature>
<evidence type="ECO:0000313" key="7">
    <source>
        <dbReference type="Proteomes" id="UP001150925"/>
    </source>
</evidence>
<dbReference type="Gene3D" id="1.20.870.10">
    <property type="entry name" value="Son of sevenless (SoS) protein Chain: S domain 1"/>
    <property type="match status" value="1"/>
</dbReference>
<dbReference type="SMART" id="SM00147">
    <property type="entry name" value="RasGEF"/>
    <property type="match status" value="1"/>
</dbReference>
<feature type="compositionally biased region" description="Polar residues" evidence="3">
    <location>
        <begin position="1401"/>
        <end position="1412"/>
    </location>
</feature>
<sequence length="1623" mass="179259">MENAFIQLSSDPRASLRFGGTRTRLGRGTVKRNQAVQTMDSQTAKAGAQESRPENGRHFQSRHAPIEPIDTPPRAMQHRDSDLNDESTPKKSAGTRSLRRTAVNEKSLTVNIFGHNIKTRFPLKASNNAHAETENGTATFTASPAQNPSSQDNSYRKGKFALGSLNIFRRKKRTSRAEAARDSVSVDLNDGLVDESGPGYTNVPQVTSSFVGTSRLQNSSGMYTESYQFTKRDAGSYPFREAPAPPAEERLPLLPTPTTPNPAGGDVILPKPEISSITVSSNEAKKNGLADTDEDNSQAHTSSKAPPSSFSAISLGFTPSMPPSPSDSGASAHPATLEHSHNHNLLITTDDSNTIPDDRSPSTPTKGTNHTLKRNSLHSNHQGTSLYRNSSRSGRSIAGSIHSMNSTLSVNHCSPHRTSFLSRLRRSGQYMCLGYEPNAVRASDNKSKSVGKSKKAAGVKRLGWFAVDLEHGWEVVGHLSSTMIQALGVRFVVCSEREQADELSHPHHHGLSFFHSDDTGRDDFFVDTRRGSLASATPTLGAPCLPWLESYDTEGSRRGEDKVIRVLEDTLSNSLYMDTVGALFVSEGLATVPTRILKDLPLLWWPGDIEDWDAEEIDEAVIKQGRPRRTLKAASLRALVYRLASPVESDMVFMNDFLRGFRFVAHPLDVLRLLVVRYFHCVYGALLTPERTKVRWSMNANGTPSHPTTPSATDSGVHRASPSSDHQRAIIQIRVLNVLKRWYDMYPDDFTKFPELSHLLLLFLVHIRHDTRRVNFVKAMVSKLRSRGHIHWHMLETLGTVDPDDLLFPLFVESETQSLHSNQPSRASQSQLSCTDYGLAAALTSGKYSMDSILETQPLSLGTNSAEVNGDSGTLVNKHRSTYKKIFFGGKQRLKRNPSNASEKDRTGSLRTQSNSRRHAGGGSTSLPRVLDLNPKELFHQLTLVEHTMFRDITMDEFCYHSRCGGKAERELLAPCLTGLIQWFNRMAMWVAKQILTTVELEDRIRLVQTFIHIAHQCLIWHNYNTCFEIVSGLTFSSVKRLYKTWEGVSSKAQQMLRQLNSIMSQRPNYKAYRACLRSVWNINGVGAEWEEALGQHLASRGKADEMMEFQVENTGVLQMGNKVPLLPFIGVHLTDFLYSDEGNPSYIEPHSLHDVLPKTVGNWSSLSTANSTTTSLAELGHGSIAGTPRPHEMNGGYYSRRASRQSEQLGRFQSIDPKRPSSTMAKRRSAYSTALPFSRMGDPPTDLSMLTGGSQLLGTTTPNTPTQWTPMSPRTPMSPSASYVFGKSSRNISPPYSATLLRKSEPEAKSSAATVLNFNQVPLVNCFKLRLMSTMLQKIQMAQQNLFPFRENVGLQDWLRTEVNHIYQRQILPTSPFAYQALQENLPLPKHTKVAGRQARVTQSARQSSYGSPRVPSESDRDTTRAPMWSPKSKASSPSLSLSWRTPSASVGNGSSAAFRASAIGCESTPMSPSLTAPGSAVDGIQRRRDTVGDSPPISHTNGVTSSRSSRYPLLSPVPEPNSQASITPQRASISSPPSGSLWSSAINTPMLSPNLPSQQEPCQNPYRKSETTPKLNNLDPNFFQISEDLEEWDIWLHKLSRQLEPKVSGSTAAACSPHSSG</sequence>
<dbReference type="SUPFAM" id="SSF48366">
    <property type="entry name" value="Ras GEF"/>
    <property type="match status" value="1"/>
</dbReference>
<evidence type="ECO:0000256" key="3">
    <source>
        <dbReference type="SAM" id="MobiDB-lite"/>
    </source>
</evidence>
<dbReference type="EMBL" id="JANBPY010000460">
    <property type="protein sequence ID" value="KAJ1966756.1"/>
    <property type="molecule type" value="Genomic_DNA"/>
</dbReference>
<feature type="region of interest" description="Disordered" evidence="3">
    <location>
        <begin position="1391"/>
        <end position="1456"/>
    </location>
</feature>
<dbReference type="Proteomes" id="UP001150925">
    <property type="component" value="Unassembled WGS sequence"/>
</dbReference>
<evidence type="ECO:0000313" key="6">
    <source>
        <dbReference type="EMBL" id="KAJ1966756.1"/>
    </source>
</evidence>
<dbReference type="InterPro" id="IPR000651">
    <property type="entry name" value="Ras-like_Gua-exchang_fac_N"/>
</dbReference>
<feature type="compositionally biased region" description="Polar residues" evidence="3">
    <location>
        <begin position="137"/>
        <end position="153"/>
    </location>
</feature>
<dbReference type="InterPro" id="IPR001895">
    <property type="entry name" value="RASGEF_cat_dom"/>
</dbReference>
<protein>
    <submittedName>
        <fullName evidence="6">Uncharacterized protein</fullName>
    </submittedName>
</protein>
<dbReference type="GO" id="GO:0007265">
    <property type="term" value="P:Ras protein signal transduction"/>
    <property type="evidence" value="ECO:0007669"/>
    <property type="project" value="TreeGrafter"/>
</dbReference>
<dbReference type="CDD" id="cd06224">
    <property type="entry name" value="REM"/>
    <property type="match status" value="1"/>
</dbReference>
<feature type="compositionally biased region" description="Polar residues" evidence="3">
    <location>
        <begin position="1"/>
        <end position="12"/>
    </location>
</feature>
<feature type="domain" description="N-terminal Ras-GEF" evidence="5">
    <location>
        <begin position="627"/>
        <end position="789"/>
    </location>
</feature>
<feature type="compositionally biased region" description="Polar residues" evidence="3">
    <location>
        <begin position="699"/>
        <end position="714"/>
    </location>
</feature>
<dbReference type="OrthoDB" id="546434at2759"/>
<feature type="compositionally biased region" description="Low complexity" evidence="3">
    <location>
        <begin position="1248"/>
        <end position="1283"/>
    </location>
</feature>
<dbReference type="Pfam" id="PF00618">
    <property type="entry name" value="RasGEF_N"/>
    <property type="match status" value="1"/>
</dbReference>
<dbReference type="PROSITE" id="PS50009">
    <property type="entry name" value="RASGEF_CAT"/>
    <property type="match status" value="1"/>
</dbReference>
<organism evidence="6 7">
    <name type="scientific">Dispira parvispora</name>
    <dbReference type="NCBI Taxonomy" id="1520584"/>
    <lineage>
        <taxon>Eukaryota</taxon>
        <taxon>Fungi</taxon>
        <taxon>Fungi incertae sedis</taxon>
        <taxon>Zoopagomycota</taxon>
        <taxon>Kickxellomycotina</taxon>
        <taxon>Dimargaritomycetes</taxon>
        <taxon>Dimargaritales</taxon>
        <taxon>Dimargaritaceae</taxon>
        <taxon>Dispira</taxon>
    </lineage>
</organism>
<dbReference type="Pfam" id="PF00617">
    <property type="entry name" value="RasGEF"/>
    <property type="match status" value="1"/>
</dbReference>
<evidence type="ECO:0000256" key="2">
    <source>
        <dbReference type="PROSITE-ProRule" id="PRU00168"/>
    </source>
</evidence>
<feature type="compositionally biased region" description="Low complexity" evidence="3">
    <location>
        <begin position="1431"/>
        <end position="1444"/>
    </location>
</feature>
<dbReference type="GO" id="GO:0005886">
    <property type="term" value="C:plasma membrane"/>
    <property type="evidence" value="ECO:0007669"/>
    <property type="project" value="TreeGrafter"/>
</dbReference>
<feature type="compositionally biased region" description="Polar residues" evidence="3">
    <location>
        <begin position="31"/>
        <end position="44"/>
    </location>
</feature>
<feature type="compositionally biased region" description="Low complexity" evidence="3">
    <location>
        <begin position="1533"/>
        <end position="1542"/>
    </location>
</feature>
<feature type="compositionally biased region" description="Polar residues" evidence="3">
    <location>
        <begin position="377"/>
        <end position="389"/>
    </location>
</feature>
<reference evidence="6" key="1">
    <citation type="submission" date="2022-07" db="EMBL/GenBank/DDBJ databases">
        <title>Phylogenomic reconstructions and comparative analyses of Kickxellomycotina fungi.</title>
        <authorList>
            <person name="Reynolds N.K."/>
            <person name="Stajich J.E."/>
            <person name="Barry K."/>
            <person name="Grigoriev I.V."/>
            <person name="Crous P."/>
            <person name="Smith M.E."/>
        </authorList>
    </citation>
    <scope>NUCLEOTIDE SEQUENCE</scope>
    <source>
        <strain evidence="6">RSA 1196</strain>
    </source>
</reference>
<name>A0A9W8AQC6_9FUNG</name>
<feature type="region of interest" description="Disordered" evidence="3">
    <location>
        <begin position="1557"/>
        <end position="1577"/>
    </location>
</feature>
<dbReference type="InterPro" id="IPR008937">
    <property type="entry name" value="Ras-like_GEF"/>
</dbReference>